<evidence type="ECO:0000256" key="6">
    <source>
        <dbReference type="SAM" id="Phobius"/>
    </source>
</evidence>
<feature type="transmembrane region" description="Helical" evidence="6">
    <location>
        <begin position="435"/>
        <end position="454"/>
    </location>
</feature>
<evidence type="ECO:0000256" key="2">
    <source>
        <dbReference type="ARBA" id="ARBA00022475"/>
    </source>
</evidence>
<dbReference type="PANTHER" id="PTHR30250:SF11">
    <property type="entry name" value="O-ANTIGEN TRANSPORTER-RELATED"/>
    <property type="match status" value="1"/>
</dbReference>
<comment type="subcellular location">
    <subcellularLocation>
        <location evidence="1">Cell membrane</location>
        <topology evidence="1">Multi-pass membrane protein</topology>
    </subcellularLocation>
</comment>
<keyword evidence="2" id="KW-1003">Cell membrane</keyword>
<reference evidence="8" key="1">
    <citation type="submission" date="2016-03" db="EMBL/GenBank/DDBJ databases">
        <title>Flavobacterium columnare strain B185, complete genome.</title>
        <authorList>
            <person name="Sundberg L.-R."/>
            <person name="Papponen P."/>
            <person name="Laanto E."/>
        </authorList>
    </citation>
    <scope>NUCLEOTIDE SEQUENCE [LARGE SCALE GENOMIC DNA]</scope>
    <source>
        <strain evidence="8">B185</strain>
    </source>
</reference>
<dbReference type="Pfam" id="PF13440">
    <property type="entry name" value="Polysacc_synt_3"/>
    <property type="match status" value="1"/>
</dbReference>
<feature type="transmembrane region" description="Helical" evidence="6">
    <location>
        <begin position="460"/>
        <end position="478"/>
    </location>
</feature>
<dbReference type="AlphaFoldDB" id="A0AAI8CEM5"/>
<feature type="transmembrane region" description="Helical" evidence="6">
    <location>
        <begin position="375"/>
        <end position="399"/>
    </location>
</feature>
<feature type="transmembrane region" description="Helical" evidence="6">
    <location>
        <begin position="344"/>
        <end position="368"/>
    </location>
</feature>
<feature type="transmembrane region" description="Helical" evidence="6">
    <location>
        <begin position="229"/>
        <end position="254"/>
    </location>
</feature>
<evidence type="ECO:0000313" key="7">
    <source>
        <dbReference type="EMBL" id="AMO19667.1"/>
    </source>
</evidence>
<dbReference type="EMBL" id="CP010992">
    <property type="protein sequence ID" value="AMO19667.1"/>
    <property type="molecule type" value="Genomic_DNA"/>
</dbReference>
<evidence type="ECO:0000256" key="3">
    <source>
        <dbReference type="ARBA" id="ARBA00022692"/>
    </source>
</evidence>
<reference evidence="7 8" key="2">
    <citation type="submission" date="2019-05" db="EMBL/GenBank/DDBJ databases">
        <authorList>
            <person name="Ravantti J.J."/>
        </authorList>
    </citation>
    <scope>NUCLEOTIDE SEQUENCE [LARGE SCALE GENOMIC DNA]</scope>
    <source>
        <strain evidence="7 8">B185</strain>
    </source>
</reference>
<feature type="transmembrane region" description="Helical" evidence="6">
    <location>
        <begin position="132"/>
        <end position="149"/>
    </location>
</feature>
<feature type="transmembrane region" description="Helical" evidence="6">
    <location>
        <begin position="405"/>
        <end position="423"/>
    </location>
</feature>
<evidence type="ECO:0000256" key="1">
    <source>
        <dbReference type="ARBA" id="ARBA00004651"/>
    </source>
</evidence>
<accession>A0AAI8CEM5</accession>
<dbReference type="InterPro" id="IPR050833">
    <property type="entry name" value="Poly_Biosynth_Transport"/>
</dbReference>
<gene>
    <name evidence="7" type="ORF">UN65_04290</name>
</gene>
<keyword evidence="3 6" id="KW-0812">Transmembrane</keyword>
<proteinExistence type="predicted"/>
<sequence length="508" mass="58512">MTKENPNIKSYKKSLTNTLSFGFVQLVNIIIAIFKGKIMAVFLGPSGIALNNLFNSTLNIISTFSLLGLELSVVREISDTLENDNKKELEKRTNVSVLLFLFSALLGTALTMLFAKQLSLFTFNTSDRYKDFIFLSLFVFFTILGKGIQTIFKSLQMIQDIIVSSIYISIASFLLSSLFFYTYKEEGIVFSIVGSAFVSFIILLFYYIKNKINISFKPDYSVFLYIKKIIQLGFVIIVVSLLGLITNQLINIFIEKRGGLQDLGLYSAAISLTTQYIGFLLTALATDFFPRLSMISKDNDKVKQLVNEQTNVVVLLVSPLLILLIIVSPFLVELFLSKQFINSIFIIRLISFATFFQLVSYCMGYISFAKSDKIFYFFFEGVYGNLIKLILFVLFYIYYGINGLGFAYLIHFFQYNILIYLITKKRYAFEFEKQILKNTIVMLFLLSIIILLFTCKEINYLTYIISFFIFLFSSKYSLDQLIMNRVETIPLLTKIQERMNRCFKEKNN</sequence>
<feature type="transmembrane region" description="Helical" evidence="6">
    <location>
        <begin position="56"/>
        <end position="74"/>
    </location>
</feature>
<evidence type="ECO:0000313" key="8">
    <source>
        <dbReference type="Proteomes" id="UP000304840"/>
    </source>
</evidence>
<feature type="transmembrane region" description="Helical" evidence="6">
    <location>
        <begin position="187"/>
        <end position="208"/>
    </location>
</feature>
<evidence type="ECO:0008006" key="9">
    <source>
        <dbReference type="Google" id="ProtNLM"/>
    </source>
</evidence>
<organism evidence="7 8">
    <name type="scientific">Flavobacterium columnare</name>
    <dbReference type="NCBI Taxonomy" id="996"/>
    <lineage>
        <taxon>Bacteria</taxon>
        <taxon>Pseudomonadati</taxon>
        <taxon>Bacteroidota</taxon>
        <taxon>Flavobacteriia</taxon>
        <taxon>Flavobacteriales</taxon>
        <taxon>Flavobacteriaceae</taxon>
        <taxon>Flavobacterium</taxon>
    </lineage>
</organism>
<evidence type="ECO:0000256" key="4">
    <source>
        <dbReference type="ARBA" id="ARBA00022989"/>
    </source>
</evidence>
<evidence type="ECO:0000256" key="5">
    <source>
        <dbReference type="ARBA" id="ARBA00023136"/>
    </source>
</evidence>
<protein>
    <recommendedName>
        <fullName evidence="9">O-antigen translocase</fullName>
    </recommendedName>
</protein>
<keyword evidence="5 6" id="KW-0472">Membrane</keyword>
<dbReference type="RefSeq" id="WP_138425048.1">
    <property type="nucleotide sequence ID" value="NZ_CP010992.1"/>
</dbReference>
<dbReference type="GO" id="GO:0005886">
    <property type="term" value="C:plasma membrane"/>
    <property type="evidence" value="ECO:0007669"/>
    <property type="project" value="UniProtKB-SubCell"/>
</dbReference>
<keyword evidence="4 6" id="KW-1133">Transmembrane helix</keyword>
<name>A0AAI8CEM5_9FLAO</name>
<feature type="transmembrane region" description="Helical" evidence="6">
    <location>
        <begin position="95"/>
        <end position="112"/>
    </location>
</feature>
<dbReference type="Proteomes" id="UP000304840">
    <property type="component" value="Chromosome"/>
</dbReference>
<feature type="transmembrane region" description="Helical" evidence="6">
    <location>
        <begin position="161"/>
        <end position="181"/>
    </location>
</feature>
<dbReference type="PANTHER" id="PTHR30250">
    <property type="entry name" value="PST FAMILY PREDICTED COLANIC ACID TRANSPORTER"/>
    <property type="match status" value="1"/>
</dbReference>
<feature type="transmembrane region" description="Helical" evidence="6">
    <location>
        <begin position="310"/>
        <end position="332"/>
    </location>
</feature>
<feature type="transmembrane region" description="Helical" evidence="6">
    <location>
        <begin position="266"/>
        <end position="289"/>
    </location>
</feature>
<feature type="transmembrane region" description="Helical" evidence="6">
    <location>
        <begin position="21"/>
        <end position="44"/>
    </location>
</feature>